<dbReference type="AlphaFoldDB" id="A0AAN8JAM8"/>
<comment type="catalytic activity">
    <reaction evidence="9">
        <text>S-hexadecanoyl-L-cysteinyl-[protein] + H2O = L-cysteinyl-[protein] + hexadecanoate + H(+)</text>
        <dbReference type="Rhea" id="RHEA:19233"/>
        <dbReference type="Rhea" id="RHEA-COMP:10131"/>
        <dbReference type="Rhea" id="RHEA-COMP:11032"/>
        <dbReference type="ChEBI" id="CHEBI:7896"/>
        <dbReference type="ChEBI" id="CHEBI:15377"/>
        <dbReference type="ChEBI" id="CHEBI:15378"/>
        <dbReference type="ChEBI" id="CHEBI:29950"/>
        <dbReference type="ChEBI" id="CHEBI:74151"/>
        <dbReference type="EC" id="3.1.2.22"/>
    </reaction>
</comment>
<evidence type="ECO:0000256" key="10">
    <source>
        <dbReference type="ARBA" id="ARBA00048656"/>
    </source>
</evidence>
<dbReference type="Proteomes" id="UP001347796">
    <property type="component" value="Unassembled WGS sequence"/>
</dbReference>
<evidence type="ECO:0000256" key="3">
    <source>
        <dbReference type="ARBA" id="ARBA00012423"/>
    </source>
</evidence>
<organism evidence="12 13">
    <name type="scientific">Patella caerulea</name>
    <name type="common">Rayed Mediterranean limpet</name>
    <dbReference type="NCBI Taxonomy" id="87958"/>
    <lineage>
        <taxon>Eukaryota</taxon>
        <taxon>Metazoa</taxon>
        <taxon>Spiralia</taxon>
        <taxon>Lophotrochozoa</taxon>
        <taxon>Mollusca</taxon>
        <taxon>Gastropoda</taxon>
        <taxon>Patellogastropoda</taxon>
        <taxon>Patelloidea</taxon>
        <taxon>Patellidae</taxon>
        <taxon>Patella</taxon>
    </lineage>
</organism>
<evidence type="ECO:0000256" key="7">
    <source>
        <dbReference type="ARBA" id="ARBA00023098"/>
    </source>
</evidence>
<dbReference type="InterPro" id="IPR003140">
    <property type="entry name" value="PLipase/COase/thioEstase"/>
</dbReference>
<proteinExistence type="inferred from homology"/>
<dbReference type="InterPro" id="IPR029058">
    <property type="entry name" value="AB_hydrolase_fold"/>
</dbReference>
<evidence type="ECO:0000256" key="8">
    <source>
        <dbReference type="ARBA" id="ARBA00031195"/>
    </source>
</evidence>
<keyword evidence="7" id="KW-0443">Lipid metabolism</keyword>
<dbReference type="GO" id="GO:0006631">
    <property type="term" value="P:fatty acid metabolic process"/>
    <property type="evidence" value="ECO:0007669"/>
    <property type="project" value="UniProtKB-KW"/>
</dbReference>
<evidence type="ECO:0000256" key="2">
    <source>
        <dbReference type="ARBA" id="ARBA00006499"/>
    </source>
</evidence>
<gene>
    <name evidence="12" type="ORF">SNE40_018405</name>
</gene>
<evidence type="ECO:0000313" key="13">
    <source>
        <dbReference type="Proteomes" id="UP001347796"/>
    </source>
</evidence>
<dbReference type="PANTHER" id="PTHR10655">
    <property type="entry name" value="LYSOPHOSPHOLIPASE-RELATED"/>
    <property type="match status" value="1"/>
</dbReference>
<keyword evidence="6" id="KW-0276">Fatty acid metabolism</keyword>
<reference evidence="12 13" key="1">
    <citation type="submission" date="2024-01" db="EMBL/GenBank/DDBJ databases">
        <title>The genome of the rayed Mediterranean limpet Patella caerulea (Linnaeus, 1758).</title>
        <authorList>
            <person name="Anh-Thu Weber A."/>
            <person name="Halstead-Nussloch G."/>
        </authorList>
    </citation>
    <scope>NUCLEOTIDE SEQUENCE [LARGE SCALE GENOMIC DNA]</scope>
    <source>
        <strain evidence="12">AATW-2023a</strain>
        <tissue evidence="12">Whole specimen</tissue>
    </source>
</reference>
<evidence type="ECO:0000259" key="11">
    <source>
        <dbReference type="Pfam" id="PF02230"/>
    </source>
</evidence>
<evidence type="ECO:0000313" key="12">
    <source>
        <dbReference type="EMBL" id="KAK6171998.1"/>
    </source>
</evidence>
<name>A0AAN8JAM8_PATCE</name>
<feature type="domain" description="Phospholipase/carboxylesterase/thioesterase" evidence="11">
    <location>
        <begin position="4"/>
        <end position="213"/>
    </location>
</feature>
<comment type="caution">
    <text evidence="12">The sequence shown here is derived from an EMBL/GenBank/DDBJ whole genome shotgun (WGS) entry which is preliminary data.</text>
</comment>
<dbReference type="SUPFAM" id="SSF53474">
    <property type="entry name" value="alpha/beta-Hydrolases"/>
    <property type="match status" value="1"/>
</dbReference>
<dbReference type="EC" id="3.1.2.22" evidence="3"/>
<comment type="catalytic activity">
    <reaction evidence="10">
        <text>1-hexadecanoyl-sn-glycero-3-phosphocholine + H2O = sn-glycerol 3-phosphocholine + hexadecanoate + H(+)</text>
        <dbReference type="Rhea" id="RHEA:40435"/>
        <dbReference type="ChEBI" id="CHEBI:7896"/>
        <dbReference type="ChEBI" id="CHEBI:15377"/>
        <dbReference type="ChEBI" id="CHEBI:15378"/>
        <dbReference type="ChEBI" id="CHEBI:16870"/>
        <dbReference type="ChEBI" id="CHEBI:72998"/>
    </reaction>
    <physiologicalReaction direction="left-to-right" evidence="10">
        <dbReference type="Rhea" id="RHEA:40436"/>
    </physiologicalReaction>
</comment>
<protein>
    <recommendedName>
        <fullName evidence="3">palmitoyl-protein hydrolase</fullName>
        <ecNumber evidence="3">3.1.2.22</ecNumber>
    </recommendedName>
    <alternativeName>
        <fullName evidence="8">Palmitoyl-protein hydrolase</fullName>
    </alternativeName>
</protein>
<dbReference type="InterPro" id="IPR050565">
    <property type="entry name" value="LYPA1-2/EST-like"/>
</dbReference>
<evidence type="ECO:0000256" key="5">
    <source>
        <dbReference type="ARBA" id="ARBA00022801"/>
    </source>
</evidence>
<dbReference type="FunFam" id="3.40.50.1820:FF:000010">
    <property type="entry name" value="Acyl-protein thioesterase 2"/>
    <property type="match status" value="1"/>
</dbReference>
<keyword evidence="4" id="KW-0963">Cytoplasm</keyword>
<sequence length="218" mass="24037">MSPPEIIQPQGQHTASLIFLHGLGDTGKGWSDTLGSLRLKNIKIICPTAPIKPVTLNAGMQMPSWFDIRGLSPDSPEDEEGIKQATAKLQALIAEEEKLGIPTERIAIGGFSQGGAVALYTAYTTNKRLGALLAFSTWMPLHKRFTSQGVKYNVEMPVLQCHGTEDPVVPLRWGQMTSQLVSSFFTKHTFKTYPMMHSSHPQELEDAKSFLTETVLKQ</sequence>
<dbReference type="GO" id="GO:0052689">
    <property type="term" value="F:carboxylic ester hydrolase activity"/>
    <property type="evidence" value="ECO:0007669"/>
    <property type="project" value="TreeGrafter"/>
</dbReference>
<dbReference type="GO" id="GO:0005737">
    <property type="term" value="C:cytoplasm"/>
    <property type="evidence" value="ECO:0007669"/>
    <property type="project" value="UniProtKB-SubCell"/>
</dbReference>
<dbReference type="EMBL" id="JAZGQO010000013">
    <property type="protein sequence ID" value="KAK6171998.1"/>
    <property type="molecule type" value="Genomic_DNA"/>
</dbReference>
<evidence type="ECO:0000256" key="1">
    <source>
        <dbReference type="ARBA" id="ARBA00004496"/>
    </source>
</evidence>
<keyword evidence="13" id="KW-1185">Reference proteome</keyword>
<dbReference type="GO" id="GO:0008474">
    <property type="term" value="F:palmitoyl-(protein) hydrolase activity"/>
    <property type="evidence" value="ECO:0007669"/>
    <property type="project" value="UniProtKB-EC"/>
</dbReference>
<dbReference type="Pfam" id="PF02230">
    <property type="entry name" value="Abhydrolase_2"/>
    <property type="match status" value="1"/>
</dbReference>
<evidence type="ECO:0000256" key="9">
    <source>
        <dbReference type="ARBA" id="ARBA00047337"/>
    </source>
</evidence>
<accession>A0AAN8JAM8</accession>
<evidence type="ECO:0000256" key="6">
    <source>
        <dbReference type="ARBA" id="ARBA00022832"/>
    </source>
</evidence>
<keyword evidence="5" id="KW-0378">Hydrolase</keyword>
<comment type="similarity">
    <text evidence="2">Belongs to the AB hydrolase superfamily. AB hydrolase 2 family.</text>
</comment>
<dbReference type="PANTHER" id="PTHR10655:SF68">
    <property type="entry name" value="PALMITOYL-PROTEIN HYDROLASE"/>
    <property type="match status" value="1"/>
</dbReference>
<dbReference type="Gene3D" id="3.40.50.1820">
    <property type="entry name" value="alpha/beta hydrolase"/>
    <property type="match status" value="1"/>
</dbReference>
<comment type="subcellular location">
    <subcellularLocation>
        <location evidence="1">Cytoplasm</location>
    </subcellularLocation>
</comment>
<evidence type="ECO:0000256" key="4">
    <source>
        <dbReference type="ARBA" id="ARBA00022490"/>
    </source>
</evidence>